<keyword evidence="6" id="KW-1185">Reference proteome</keyword>
<dbReference type="GO" id="GO:0004364">
    <property type="term" value="F:glutathione transferase activity"/>
    <property type="evidence" value="ECO:0007669"/>
    <property type="project" value="UniProtKB-EC"/>
</dbReference>
<reference evidence="3 6" key="2">
    <citation type="submission" date="2020-12" db="EMBL/GenBank/DDBJ databases">
        <title>FDA dAtabase for Regulatory Grade micrObial Sequences (FDA-ARGOS): Supporting development and validation of Infectious Disease Dx tests.</title>
        <authorList>
            <person name="Sproer C."/>
            <person name="Gronow S."/>
            <person name="Severitt S."/>
            <person name="Schroder I."/>
            <person name="Tallon L."/>
            <person name="Sadzewicz L."/>
            <person name="Zhao X."/>
            <person name="Boylan J."/>
            <person name="Ott S."/>
            <person name="Bowen H."/>
            <person name="Vavikolanu K."/>
            <person name="Mehta A."/>
            <person name="Aluvathingal J."/>
            <person name="Nadendla S."/>
            <person name="Lowell S."/>
            <person name="Myers T."/>
            <person name="Yan Y."/>
            <person name="Sichtig H."/>
        </authorList>
    </citation>
    <scope>NUCLEOTIDE SEQUENCE [LARGE SCALE GENOMIC DNA]</scope>
    <source>
        <strain evidence="3 6">FDAARGOS_907</strain>
    </source>
</reference>
<evidence type="ECO:0000313" key="6">
    <source>
        <dbReference type="Proteomes" id="UP000594967"/>
    </source>
</evidence>
<name>A0A2X4VED4_SERPL</name>
<dbReference type="Pfam" id="PF13409">
    <property type="entry name" value="GST_N_2"/>
    <property type="match status" value="1"/>
</dbReference>
<dbReference type="CDD" id="cd03057">
    <property type="entry name" value="GST_N_Beta"/>
    <property type="match status" value="1"/>
</dbReference>
<dbReference type="Gene3D" id="3.40.30.10">
    <property type="entry name" value="Glutaredoxin"/>
    <property type="match status" value="1"/>
</dbReference>
<gene>
    <name evidence="4" type="primary">gstB_6</name>
    <name evidence="3" type="ORF">I6G64_16190</name>
    <name evidence="4" type="ORF">NCTC12961_05063</name>
</gene>
<feature type="domain" description="GST C-terminal" evidence="2">
    <location>
        <begin position="88"/>
        <end position="210"/>
    </location>
</feature>
<dbReference type="EMBL" id="LS483469">
    <property type="protein sequence ID" value="SQI45162.1"/>
    <property type="molecule type" value="Genomic_DNA"/>
</dbReference>
<dbReference type="SFLD" id="SFLDS00019">
    <property type="entry name" value="Glutathione_Transferase_(cytos"/>
    <property type="match status" value="1"/>
</dbReference>
<dbReference type="CDD" id="cd03188">
    <property type="entry name" value="GST_C_Beta"/>
    <property type="match status" value="1"/>
</dbReference>
<dbReference type="InterPro" id="IPR040079">
    <property type="entry name" value="Glutathione_S-Trfase"/>
</dbReference>
<keyword evidence="4" id="KW-0808">Transferase</keyword>
<dbReference type="InterPro" id="IPR010987">
    <property type="entry name" value="Glutathione-S-Trfase_C-like"/>
</dbReference>
<dbReference type="AlphaFoldDB" id="A0A2X4VED4"/>
<dbReference type="SUPFAM" id="SSF52833">
    <property type="entry name" value="Thioredoxin-like"/>
    <property type="match status" value="1"/>
</dbReference>
<evidence type="ECO:0000259" key="1">
    <source>
        <dbReference type="PROSITE" id="PS50404"/>
    </source>
</evidence>
<dbReference type="SFLD" id="SFLDG00358">
    <property type="entry name" value="Main_(cytGST)"/>
    <property type="match status" value="1"/>
</dbReference>
<proteinExistence type="predicted"/>
<dbReference type="Pfam" id="PF00043">
    <property type="entry name" value="GST_C"/>
    <property type="match status" value="1"/>
</dbReference>
<dbReference type="SUPFAM" id="SSF47616">
    <property type="entry name" value="GST C-terminal domain-like"/>
    <property type="match status" value="1"/>
</dbReference>
<protein>
    <submittedName>
        <fullName evidence="4">Glutathione S-transferase GST-6.0</fullName>
        <ecNumber evidence="4">2.5.1.18</ecNumber>
    </submittedName>
    <submittedName>
        <fullName evidence="3">Glutathione S-transferase family protein</fullName>
    </submittedName>
</protein>
<dbReference type="Proteomes" id="UP000248897">
    <property type="component" value="Chromosome 1"/>
</dbReference>
<dbReference type="InterPro" id="IPR036282">
    <property type="entry name" value="Glutathione-S-Trfase_C_sf"/>
</dbReference>
<dbReference type="InterPro" id="IPR004045">
    <property type="entry name" value="Glutathione_S-Trfase_N"/>
</dbReference>
<evidence type="ECO:0000259" key="2">
    <source>
        <dbReference type="PROSITE" id="PS50405"/>
    </source>
</evidence>
<dbReference type="EMBL" id="CP065673">
    <property type="protein sequence ID" value="QPS19131.1"/>
    <property type="molecule type" value="Genomic_DNA"/>
</dbReference>
<dbReference type="PANTHER" id="PTHR44051:SF8">
    <property type="entry name" value="GLUTATHIONE S-TRANSFERASE GSTA"/>
    <property type="match status" value="1"/>
</dbReference>
<dbReference type="InterPro" id="IPR036249">
    <property type="entry name" value="Thioredoxin-like_sf"/>
</dbReference>
<evidence type="ECO:0000313" key="5">
    <source>
        <dbReference type="Proteomes" id="UP000248897"/>
    </source>
</evidence>
<dbReference type="Gene3D" id="1.20.1050.10">
    <property type="match status" value="1"/>
</dbReference>
<evidence type="ECO:0000313" key="4">
    <source>
        <dbReference type="EMBL" id="SQI45162.1"/>
    </source>
</evidence>
<dbReference type="PROSITE" id="PS50405">
    <property type="entry name" value="GST_CTER"/>
    <property type="match status" value="1"/>
</dbReference>
<evidence type="ECO:0000313" key="3">
    <source>
        <dbReference type="EMBL" id="QPS19131.1"/>
    </source>
</evidence>
<feature type="domain" description="GST N-terminal" evidence="1">
    <location>
        <begin position="2"/>
        <end position="83"/>
    </location>
</feature>
<dbReference type="InterPro" id="IPR004046">
    <property type="entry name" value="GST_C"/>
</dbReference>
<sequence length="210" mass="24108">MSFPLTLYYCPGHLSFAPHVLLNEIGQPFELQCVSIKNGETRQLAFRELNPKGKVPVLATPHGILTEASAILVWLALTWPECRLLPATPFERAQAIEWLNWLSSMMPASIALRLHPHRVTDEENAWQGIRRHGLQECEQLYQQIENRLRDKTWAVGGAFSIVDPAVMIFFRWGTLLGLDMNQFPHWRQHTENMLRRPAVLTTLSTEQIAF</sequence>
<dbReference type="EC" id="2.5.1.18" evidence="4"/>
<dbReference type="SFLD" id="SFLDG01150">
    <property type="entry name" value="Main.1:_Beta-like"/>
    <property type="match status" value="1"/>
</dbReference>
<dbReference type="PANTHER" id="PTHR44051">
    <property type="entry name" value="GLUTATHIONE S-TRANSFERASE-RELATED"/>
    <property type="match status" value="1"/>
</dbReference>
<reference evidence="4 5" key="1">
    <citation type="submission" date="2018-06" db="EMBL/GenBank/DDBJ databases">
        <authorList>
            <consortium name="Pathogen Informatics"/>
            <person name="Doyle S."/>
        </authorList>
    </citation>
    <scope>NUCLEOTIDE SEQUENCE [LARGE SCALE GENOMIC DNA]</scope>
    <source>
        <strain evidence="4 5">NCTC12961</strain>
    </source>
</reference>
<organism evidence="4 5">
    <name type="scientific">Serratia plymuthica</name>
    <dbReference type="NCBI Taxonomy" id="82996"/>
    <lineage>
        <taxon>Bacteria</taxon>
        <taxon>Pseudomonadati</taxon>
        <taxon>Pseudomonadota</taxon>
        <taxon>Gammaproteobacteria</taxon>
        <taxon>Enterobacterales</taxon>
        <taxon>Yersiniaceae</taxon>
        <taxon>Serratia</taxon>
    </lineage>
</organism>
<dbReference type="Proteomes" id="UP000594967">
    <property type="component" value="Chromosome"/>
</dbReference>
<dbReference type="PROSITE" id="PS50404">
    <property type="entry name" value="GST_NTER"/>
    <property type="match status" value="1"/>
</dbReference>
<dbReference type="RefSeq" id="WP_063203149.1">
    <property type="nucleotide sequence ID" value="NZ_CAMITG010000001.1"/>
</dbReference>
<accession>A0A2X4VED4</accession>